<dbReference type="PROSITE" id="PS01124">
    <property type="entry name" value="HTH_ARAC_FAMILY_2"/>
    <property type="match status" value="1"/>
</dbReference>
<dbReference type="InterPro" id="IPR011006">
    <property type="entry name" value="CheY-like_superfamily"/>
</dbReference>
<gene>
    <name evidence="12" type="ORF">ACFSGI_09480</name>
</gene>
<dbReference type="SMART" id="SM00448">
    <property type="entry name" value="REC"/>
    <property type="match status" value="1"/>
</dbReference>
<dbReference type="Gene3D" id="3.40.50.2300">
    <property type="match status" value="1"/>
</dbReference>
<dbReference type="SUPFAM" id="SSF52172">
    <property type="entry name" value="CheY-like"/>
    <property type="match status" value="1"/>
</dbReference>
<dbReference type="EMBL" id="JBHUGF010000010">
    <property type="protein sequence ID" value="MFD1990188.1"/>
    <property type="molecule type" value="Genomic_DNA"/>
</dbReference>
<keyword evidence="2" id="KW-0963">Cytoplasm</keyword>
<accession>A0ABW4URM0</accession>
<dbReference type="PROSITE" id="PS00041">
    <property type="entry name" value="HTH_ARAC_FAMILY_1"/>
    <property type="match status" value="1"/>
</dbReference>
<dbReference type="PRINTS" id="PR00032">
    <property type="entry name" value="HTHARAC"/>
</dbReference>
<organism evidence="12 13">
    <name type="scientific">Paenibacillus nicotianae</name>
    <dbReference type="NCBI Taxonomy" id="1526551"/>
    <lineage>
        <taxon>Bacteria</taxon>
        <taxon>Bacillati</taxon>
        <taxon>Bacillota</taxon>
        <taxon>Bacilli</taxon>
        <taxon>Bacillales</taxon>
        <taxon>Paenibacillaceae</taxon>
        <taxon>Paenibacillus</taxon>
    </lineage>
</organism>
<dbReference type="RefSeq" id="WP_204823879.1">
    <property type="nucleotide sequence ID" value="NZ_JBHUGF010000010.1"/>
</dbReference>
<dbReference type="InterPro" id="IPR001789">
    <property type="entry name" value="Sig_transdc_resp-reg_receiver"/>
</dbReference>
<feature type="domain" description="Response regulatory" evidence="11">
    <location>
        <begin position="3"/>
        <end position="120"/>
    </location>
</feature>
<keyword evidence="6" id="KW-0238">DNA-binding</keyword>
<protein>
    <submittedName>
        <fullName evidence="12">Response regulator</fullName>
    </submittedName>
</protein>
<evidence type="ECO:0000256" key="9">
    <source>
        <dbReference type="SAM" id="Coils"/>
    </source>
</evidence>
<keyword evidence="4" id="KW-0902">Two-component regulatory system</keyword>
<sequence length="551" mass="65291">MYHILILDDEEPLREAIRILGEWDSLKISQIHEAINGQEGLSILREYQIDLVMVDMKMPGMNGVEFLKKVKQEYPDMLTIVISGYNDFEYTHQAIRSNVLDYLLKPVNRHELNDTLRKAVHLLQERQQQHQEKIQQHRALHVSLPKLKENIYQSLIDKRFKKQGNEDMLAMIGAEDDTCYHGAVVLRILNLEYVRRHRFYGDTSLLHFAIANVLNECTEDNIQYFCFANQRLEREMVLVYHARHRYPQELGFAVQQRVRSLIQTLAHLLELYIIAGLGVPSNDIQQLAMAYEQGKQMLEQVNILELHKSVVIPYEQHDSIAESHSLCSRMPQIRTLLENGHFPQIHRIADELIAMIKQSPYLSMHMAEYSLHDFEGQLYEITRELDHRLSVADEPTITHMRKERIQVYTLDMMNIAQWEQHVHDIITYYAEIVRKSGASRQSFHISDIRSYIDQHYFEDIKISMFTDKYYLSREYLMKLFKQEYQMGIHEYVQQLRMDKAKTLLNEEGLKIQEISEMLGYKDKNYFSKAFRNYYQLSPSEYRTQLSTMSNR</sequence>
<dbReference type="PROSITE" id="PS50110">
    <property type="entry name" value="RESPONSE_REGULATORY"/>
    <property type="match status" value="1"/>
</dbReference>
<feature type="domain" description="HTH araC/xylS-type" evidence="10">
    <location>
        <begin position="446"/>
        <end position="544"/>
    </location>
</feature>
<dbReference type="Pfam" id="PF00072">
    <property type="entry name" value="Response_reg"/>
    <property type="match status" value="1"/>
</dbReference>
<comment type="subcellular location">
    <subcellularLocation>
        <location evidence="1">Cytoplasm</location>
    </subcellularLocation>
</comment>
<dbReference type="Gene3D" id="1.10.10.60">
    <property type="entry name" value="Homeodomain-like"/>
    <property type="match status" value="2"/>
</dbReference>
<evidence type="ECO:0000256" key="7">
    <source>
        <dbReference type="ARBA" id="ARBA00023163"/>
    </source>
</evidence>
<dbReference type="SUPFAM" id="SSF46689">
    <property type="entry name" value="Homeodomain-like"/>
    <property type="match status" value="1"/>
</dbReference>
<evidence type="ECO:0000256" key="3">
    <source>
        <dbReference type="ARBA" id="ARBA00022553"/>
    </source>
</evidence>
<dbReference type="Pfam" id="PF12833">
    <property type="entry name" value="HTH_18"/>
    <property type="match status" value="1"/>
</dbReference>
<keyword evidence="9" id="KW-0175">Coiled coil</keyword>
<dbReference type="InterPro" id="IPR051552">
    <property type="entry name" value="HptR"/>
</dbReference>
<dbReference type="Proteomes" id="UP001597403">
    <property type="component" value="Unassembled WGS sequence"/>
</dbReference>
<name>A0ABW4URM0_9BACL</name>
<keyword evidence="7" id="KW-0804">Transcription</keyword>
<dbReference type="InterPro" id="IPR020449">
    <property type="entry name" value="Tscrpt_reg_AraC-type_HTH"/>
</dbReference>
<reference evidence="13" key="1">
    <citation type="journal article" date="2019" name="Int. J. Syst. Evol. Microbiol.">
        <title>The Global Catalogue of Microorganisms (GCM) 10K type strain sequencing project: providing services to taxonomists for standard genome sequencing and annotation.</title>
        <authorList>
            <consortium name="The Broad Institute Genomics Platform"/>
            <consortium name="The Broad Institute Genome Sequencing Center for Infectious Disease"/>
            <person name="Wu L."/>
            <person name="Ma J."/>
        </authorList>
    </citation>
    <scope>NUCLEOTIDE SEQUENCE [LARGE SCALE GENOMIC DNA]</scope>
    <source>
        <strain evidence="13">CGMCC 1.15067</strain>
    </source>
</reference>
<dbReference type="SMART" id="SM00342">
    <property type="entry name" value="HTH_ARAC"/>
    <property type="match status" value="1"/>
</dbReference>
<comment type="caution">
    <text evidence="12">The sequence shown here is derived from an EMBL/GenBank/DDBJ whole genome shotgun (WGS) entry which is preliminary data.</text>
</comment>
<keyword evidence="13" id="KW-1185">Reference proteome</keyword>
<evidence type="ECO:0000256" key="8">
    <source>
        <dbReference type="PROSITE-ProRule" id="PRU00169"/>
    </source>
</evidence>
<dbReference type="CDD" id="cd17536">
    <property type="entry name" value="REC_YesN-like"/>
    <property type="match status" value="1"/>
</dbReference>
<evidence type="ECO:0000259" key="10">
    <source>
        <dbReference type="PROSITE" id="PS01124"/>
    </source>
</evidence>
<dbReference type="InterPro" id="IPR018062">
    <property type="entry name" value="HTH_AraC-typ_CS"/>
</dbReference>
<proteinExistence type="predicted"/>
<dbReference type="InterPro" id="IPR018060">
    <property type="entry name" value="HTH_AraC"/>
</dbReference>
<dbReference type="PANTHER" id="PTHR42713">
    <property type="entry name" value="HISTIDINE KINASE-RELATED"/>
    <property type="match status" value="1"/>
</dbReference>
<evidence type="ECO:0000256" key="4">
    <source>
        <dbReference type="ARBA" id="ARBA00023012"/>
    </source>
</evidence>
<dbReference type="InterPro" id="IPR009057">
    <property type="entry name" value="Homeodomain-like_sf"/>
</dbReference>
<feature type="modified residue" description="4-aspartylphosphate" evidence="8">
    <location>
        <position position="55"/>
    </location>
</feature>
<keyword evidence="5" id="KW-0805">Transcription regulation</keyword>
<evidence type="ECO:0000313" key="12">
    <source>
        <dbReference type="EMBL" id="MFD1990188.1"/>
    </source>
</evidence>
<dbReference type="PANTHER" id="PTHR42713:SF3">
    <property type="entry name" value="TRANSCRIPTIONAL REGULATORY PROTEIN HPTR"/>
    <property type="match status" value="1"/>
</dbReference>
<evidence type="ECO:0000259" key="11">
    <source>
        <dbReference type="PROSITE" id="PS50110"/>
    </source>
</evidence>
<evidence type="ECO:0000256" key="1">
    <source>
        <dbReference type="ARBA" id="ARBA00004496"/>
    </source>
</evidence>
<keyword evidence="3 8" id="KW-0597">Phosphoprotein</keyword>
<evidence type="ECO:0000256" key="2">
    <source>
        <dbReference type="ARBA" id="ARBA00022490"/>
    </source>
</evidence>
<feature type="coiled-coil region" evidence="9">
    <location>
        <begin position="113"/>
        <end position="140"/>
    </location>
</feature>
<evidence type="ECO:0000256" key="6">
    <source>
        <dbReference type="ARBA" id="ARBA00023125"/>
    </source>
</evidence>
<evidence type="ECO:0000313" key="13">
    <source>
        <dbReference type="Proteomes" id="UP001597403"/>
    </source>
</evidence>
<evidence type="ECO:0000256" key="5">
    <source>
        <dbReference type="ARBA" id="ARBA00023015"/>
    </source>
</evidence>